<protein>
    <recommendedName>
        <fullName evidence="1">Peptidase S8/S53 domain-containing protein</fullName>
    </recommendedName>
</protein>
<name>A0A7M2YB68_9FLAO</name>
<gene>
    <name evidence="2" type="ORF">Q73A0000_09575</name>
</gene>
<dbReference type="Proteomes" id="UP000594195">
    <property type="component" value="Chromosome"/>
</dbReference>
<dbReference type="Pfam" id="PF00082">
    <property type="entry name" value="Peptidase_S8"/>
    <property type="match status" value="1"/>
</dbReference>
<feature type="domain" description="Peptidase S8/S53" evidence="1">
    <location>
        <begin position="40"/>
        <end position="297"/>
    </location>
</feature>
<evidence type="ECO:0000259" key="1">
    <source>
        <dbReference type="Pfam" id="PF00082"/>
    </source>
</evidence>
<accession>A0A7M2YB68</accession>
<dbReference type="InterPro" id="IPR000209">
    <property type="entry name" value="Peptidase_S8/S53_dom"/>
</dbReference>
<reference evidence="2 3" key="1">
    <citation type="submission" date="2019-05" db="EMBL/GenBank/DDBJ databases">
        <title>Chryseobacterium sp. isolated from King George Island, maritime Antarctica.</title>
        <authorList>
            <person name="Peng X."/>
        </authorList>
    </citation>
    <scope>NUCLEOTIDE SEQUENCE [LARGE SCALE GENOMIC DNA]</scope>
    <source>
        <strain evidence="2 3">7-3A</strain>
    </source>
</reference>
<dbReference type="GO" id="GO:0004252">
    <property type="term" value="F:serine-type endopeptidase activity"/>
    <property type="evidence" value="ECO:0007669"/>
    <property type="project" value="InterPro"/>
</dbReference>
<organism evidence="2 3">
    <name type="scientific">Kaistella flava</name>
    <name type="common">ex Peng et al. 2021</name>
    <dbReference type="NCBI Taxonomy" id="2038776"/>
    <lineage>
        <taxon>Bacteria</taxon>
        <taxon>Pseudomonadati</taxon>
        <taxon>Bacteroidota</taxon>
        <taxon>Flavobacteriia</taxon>
        <taxon>Flavobacteriales</taxon>
        <taxon>Weeksellaceae</taxon>
        <taxon>Chryseobacterium group</taxon>
        <taxon>Kaistella</taxon>
    </lineage>
</organism>
<evidence type="ECO:0000313" key="3">
    <source>
        <dbReference type="Proteomes" id="UP000594195"/>
    </source>
</evidence>
<sequence length="500" mass="56745">MFTLNRNQGVQFAPELPVQFKPESGVQFAPEYPINIPKLISDIKDARRNHGVRIFNMSLVIPNAKKYNSTFSRFAYELDKLAYEEDVLLFISVGNFSDDSLKSLKEDFPHEDHEYPKFFYCLNTDSDSHVCEDTNICCPSESLNNISVGAIAHNLENGDYSDVTPSPIYPAYYTRKFHIDFSQAINGSKINANSRNKNLNKPDFIMEGGDLFNYNSGMQILRSTMVDAEKFYGRTCGTSLATPLLTSYAAEILSHYPNIRTQSVKAMLMNSSGYHSKSALPAYSEHSENLLKSLIGFGRPDKKKILATDNNSIAYLIEGEITLEQIISYPIYIPAYMRTNGNKLQFDLSLSYSFNPIMDNHLSYLPLHISFCLVKNLTIDQIADTNKSFHGIKNGFAWSEDHFGIDNKVFSNAQKKSYKMQPTDIINADGSIAIAVRCLAKNNFIEQLRNQQHHFSLMVNVTEIISNENANDINLFHEMMQINNYIEIENNMDIDLETEA</sequence>
<dbReference type="GO" id="GO:0006508">
    <property type="term" value="P:proteolysis"/>
    <property type="evidence" value="ECO:0007669"/>
    <property type="project" value="InterPro"/>
</dbReference>
<dbReference type="AlphaFoldDB" id="A0A7M2YB68"/>
<dbReference type="EMBL" id="CP040442">
    <property type="protein sequence ID" value="QOW10603.1"/>
    <property type="molecule type" value="Genomic_DNA"/>
</dbReference>
<dbReference type="KEGG" id="kfa:Q73A0000_09575"/>
<dbReference type="InterPro" id="IPR036852">
    <property type="entry name" value="Peptidase_S8/S53_dom_sf"/>
</dbReference>
<dbReference type="SUPFAM" id="SSF52743">
    <property type="entry name" value="Subtilisin-like"/>
    <property type="match status" value="1"/>
</dbReference>
<keyword evidence="3" id="KW-1185">Reference proteome</keyword>
<dbReference type="Gene3D" id="3.40.50.200">
    <property type="entry name" value="Peptidase S8/S53 domain"/>
    <property type="match status" value="1"/>
</dbReference>
<proteinExistence type="predicted"/>
<evidence type="ECO:0000313" key="2">
    <source>
        <dbReference type="EMBL" id="QOW10603.1"/>
    </source>
</evidence>